<name>A0A8H6YB74_9AGAR</name>
<evidence type="ECO:0000256" key="1">
    <source>
        <dbReference type="SAM" id="MobiDB-lite"/>
    </source>
</evidence>
<comment type="caution">
    <text evidence="2">The sequence shown here is derived from an EMBL/GenBank/DDBJ whole genome shotgun (WGS) entry which is preliminary data.</text>
</comment>
<proteinExistence type="predicted"/>
<feature type="compositionally biased region" description="Basic and acidic residues" evidence="1">
    <location>
        <begin position="481"/>
        <end position="501"/>
    </location>
</feature>
<feature type="region of interest" description="Disordered" evidence="1">
    <location>
        <begin position="166"/>
        <end position="191"/>
    </location>
</feature>
<dbReference type="AlphaFoldDB" id="A0A8H6YB74"/>
<sequence>MADSGVPTGTPQATDASTALHLEAEVNARLDSPIMTLRTAGGDSQSIDEPSVDPLDALLDIPLTGLRYQAEKTQYLTFSRSPSPTNTESEDEDSDLEYIPRLREWWHDADTATVGPDDPPLPPSTSSHSMVNQTIRSFKTRAAKAQEITNDRPNMTPLNELVASANAPASAPAAPAKKKKKTKAVSRSASSLSMSEVAPSDAELFNMVGLLPPVKGKELAADYRLRADENDRRLVAWLLELQKTVDDTKNAQLEHHKEVLRRLADLQLSSSSSSASLNLNITADISRLKQLMAESREALSKLTGCVNGLVDIPVTLSSLQRAVRALQNTPAALPQLQIAAPPLPTPSSTSAHTSGDRSASNTNTSKQGSSTKRLRAFSVPEEPAKRAKAGEDDGWNYDVYLFPVNPHFGPAGVIAKLAIKETGVSMDAYVSAVHPHGTPKSVVSIRFNDSSVATAFIDRISTNPPDGMEDIQAMTPSAYGKSREGDAKENTRKGGKEKKAW</sequence>
<reference evidence="2" key="1">
    <citation type="submission" date="2020-05" db="EMBL/GenBank/DDBJ databases">
        <title>Mycena genomes resolve the evolution of fungal bioluminescence.</title>
        <authorList>
            <person name="Tsai I.J."/>
        </authorList>
    </citation>
    <scope>NUCLEOTIDE SEQUENCE</scope>
    <source>
        <strain evidence="2">CCC161011</strain>
    </source>
</reference>
<dbReference type="EMBL" id="JACAZI010000007">
    <property type="protein sequence ID" value="KAF7355922.1"/>
    <property type="molecule type" value="Genomic_DNA"/>
</dbReference>
<feature type="region of interest" description="Disordered" evidence="1">
    <location>
        <begin position="110"/>
        <end position="130"/>
    </location>
</feature>
<feature type="region of interest" description="Disordered" evidence="1">
    <location>
        <begin position="339"/>
        <end position="390"/>
    </location>
</feature>
<protein>
    <submittedName>
        <fullName evidence="2">Uncharacterized protein</fullName>
    </submittedName>
</protein>
<keyword evidence="3" id="KW-1185">Reference proteome</keyword>
<evidence type="ECO:0000313" key="3">
    <source>
        <dbReference type="Proteomes" id="UP000620124"/>
    </source>
</evidence>
<evidence type="ECO:0000313" key="2">
    <source>
        <dbReference type="EMBL" id="KAF7355922.1"/>
    </source>
</evidence>
<gene>
    <name evidence="2" type="ORF">MVEN_00921300</name>
</gene>
<feature type="compositionally biased region" description="Low complexity" evidence="1">
    <location>
        <begin position="339"/>
        <end position="353"/>
    </location>
</feature>
<dbReference type="OrthoDB" id="3068189at2759"/>
<feature type="compositionally biased region" description="Polar residues" evidence="1">
    <location>
        <begin position="356"/>
        <end position="371"/>
    </location>
</feature>
<feature type="compositionally biased region" description="Low complexity" evidence="1">
    <location>
        <begin position="166"/>
        <end position="175"/>
    </location>
</feature>
<feature type="region of interest" description="Disordered" evidence="1">
    <location>
        <begin position="461"/>
        <end position="501"/>
    </location>
</feature>
<dbReference type="Proteomes" id="UP000620124">
    <property type="component" value="Unassembled WGS sequence"/>
</dbReference>
<organism evidence="2 3">
    <name type="scientific">Mycena venus</name>
    <dbReference type="NCBI Taxonomy" id="2733690"/>
    <lineage>
        <taxon>Eukaryota</taxon>
        <taxon>Fungi</taxon>
        <taxon>Dikarya</taxon>
        <taxon>Basidiomycota</taxon>
        <taxon>Agaricomycotina</taxon>
        <taxon>Agaricomycetes</taxon>
        <taxon>Agaricomycetidae</taxon>
        <taxon>Agaricales</taxon>
        <taxon>Marasmiineae</taxon>
        <taxon>Mycenaceae</taxon>
        <taxon>Mycena</taxon>
    </lineage>
</organism>
<accession>A0A8H6YB74</accession>